<dbReference type="Gene3D" id="3.55.50.30">
    <property type="match status" value="1"/>
</dbReference>
<proteinExistence type="predicted"/>
<dbReference type="PANTHER" id="PTHR30273">
    <property type="entry name" value="PERIPLASMIC SIGNAL SENSOR AND SIGMA FACTOR ACTIVATOR FECR-RELATED"/>
    <property type="match status" value="1"/>
</dbReference>
<evidence type="ECO:0000259" key="3">
    <source>
        <dbReference type="Pfam" id="PF16344"/>
    </source>
</evidence>
<keyword evidence="1" id="KW-1133">Transmembrane helix</keyword>
<keyword evidence="1" id="KW-0812">Transmembrane</keyword>
<dbReference type="Pfam" id="PF04773">
    <property type="entry name" value="FecR"/>
    <property type="match status" value="1"/>
</dbReference>
<dbReference type="Proteomes" id="UP000184420">
    <property type="component" value="Unassembled WGS sequence"/>
</dbReference>
<gene>
    <name evidence="4" type="ORF">SAMN05444266_104374</name>
</gene>
<dbReference type="AlphaFoldDB" id="A0A1M7CKZ1"/>
<keyword evidence="1" id="KW-0472">Membrane</keyword>
<dbReference type="Gene3D" id="2.60.120.1440">
    <property type="match status" value="1"/>
</dbReference>
<dbReference type="OrthoDB" id="1493027at2"/>
<evidence type="ECO:0000313" key="5">
    <source>
        <dbReference type="Proteomes" id="UP000184420"/>
    </source>
</evidence>
<sequence length="384" mass="42979">MGKALNMAVLERYLDGTATMEEIQQVEDWLHENDGDEPLFKDEQSPDAIILREEAKTMLLNRLELPDEPVTRTHVRRLTYLRRAAAAITVGLLITSLLWYFQDKRTQTSPQKNKILADNPYADNEKAWLYLSDNRRIALDAVPVNAVVADGNTRITKTASDEIVYTATDERKNSFHKISVPKAAHYKVVLADGSKVWVNAMSTIRFPVGVVAARQVTITGEAYFEVAKQMIAGKRQPFTVQAGAVKVEVLGTHFNVNAYEDESGIKTTLLEGSVHVKVNNENRRIRPGEQASVNAAGKLKVTQPDLELVMAWQKGYLQFNDASIVEVFRQVSRWYDVEIEADGATDQGTFHVKIHRGMKLSAILSGLKANGARFHTVGKKIFIE</sequence>
<keyword evidence="5" id="KW-1185">Reference proteome</keyword>
<dbReference type="InterPro" id="IPR032508">
    <property type="entry name" value="FecR_C"/>
</dbReference>
<name>A0A1M7CKZ1_9BACT</name>
<evidence type="ECO:0000256" key="1">
    <source>
        <dbReference type="SAM" id="Phobius"/>
    </source>
</evidence>
<dbReference type="InterPro" id="IPR012373">
    <property type="entry name" value="Ferrdict_sens_TM"/>
</dbReference>
<evidence type="ECO:0000313" key="4">
    <source>
        <dbReference type="EMBL" id="SHL67914.1"/>
    </source>
</evidence>
<feature type="transmembrane region" description="Helical" evidence="1">
    <location>
        <begin position="80"/>
        <end position="101"/>
    </location>
</feature>
<dbReference type="PIRSF" id="PIRSF018266">
    <property type="entry name" value="FecR"/>
    <property type="match status" value="1"/>
</dbReference>
<dbReference type="EMBL" id="FRBL01000004">
    <property type="protein sequence ID" value="SHL67914.1"/>
    <property type="molecule type" value="Genomic_DNA"/>
</dbReference>
<dbReference type="GO" id="GO:0016989">
    <property type="term" value="F:sigma factor antagonist activity"/>
    <property type="evidence" value="ECO:0007669"/>
    <property type="project" value="TreeGrafter"/>
</dbReference>
<protein>
    <submittedName>
        <fullName evidence="4">FecR family protein</fullName>
    </submittedName>
</protein>
<evidence type="ECO:0000259" key="2">
    <source>
        <dbReference type="Pfam" id="PF04773"/>
    </source>
</evidence>
<accession>A0A1M7CKZ1</accession>
<dbReference type="Pfam" id="PF16344">
    <property type="entry name" value="FecR_C"/>
    <property type="match status" value="1"/>
</dbReference>
<dbReference type="STRING" id="1419482.SAMN05444266_104374"/>
<dbReference type="InterPro" id="IPR006860">
    <property type="entry name" value="FecR"/>
</dbReference>
<organism evidence="4 5">
    <name type="scientific">Chitinophaga jiangningensis</name>
    <dbReference type="NCBI Taxonomy" id="1419482"/>
    <lineage>
        <taxon>Bacteria</taxon>
        <taxon>Pseudomonadati</taxon>
        <taxon>Bacteroidota</taxon>
        <taxon>Chitinophagia</taxon>
        <taxon>Chitinophagales</taxon>
        <taxon>Chitinophagaceae</taxon>
        <taxon>Chitinophaga</taxon>
    </lineage>
</organism>
<dbReference type="PANTHER" id="PTHR30273:SF2">
    <property type="entry name" value="PROTEIN FECR"/>
    <property type="match status" value="1"/>
</dbReference>
<reference evidence="4 5" key="1">
    <citation type="submission" date="2016-11" db="EMBL/GenBank/DDBJ databases">
        <authorList>
            <person name="Jaros S."/>
            <person name="Januszkiewicz K."/>
            <person name="Wedrychowicz H."/>
        </authorList>
    </citation>
    <scope>NUCLEOTIDE SEQUENCE [LARGE SCALE GENOMIC DNA]</scope>
    <source>
        <strain evidence="4 5">DSM 27406</strain>
    </source>
</reference>
<feature type="domain" description="FecR protein" evidence="2">
    <location>
        <begin position="177"/>
        <end position="274"/>
    </location>
</feature>
<feature type="domain" description="Protein FecR C-terminal" evidence="3">
    <location>
        <begin position="316"/>
        <end position="383"/>
    </location>
</feature>
<dbReference type="RefSeq" id="WP_143159920.1">
    <property type="nucleotide sequence ID" value="NZ_FRBL01000004.1"/>
</dbReference>